<dbReference type="EMBL" id="WVUD01000001">
    <property type="protein sequence ID" value="MYL81568.1"/>
    <property type="molecule type" value="Genomic_DNA"/>
</dbReference>
<name>A0A7C9MG01_9BACT</name>
<reference evidence="2 3" key="1">
    <citation type="submission" date="2020-01" db="EMBL/GenBank/DDBJ databases">
        <title>Genome sequence of Desulfovibrio aerotolerans DSM 16695(T).</title>
        <authorList>
            <person name="Karnachuk O."/>
            <person name="Avakyan M."/>
            <person name="Mardanov A."/>
            <person name="Kadnikov V."/>
            <person name="Ravin N."/>
        </authorList>
    </citation>
    <scope>NUCLEOTIDE SEQUENCE [LARGE SCALE GENOMIC DNA]</scope>
    <source>
        <strain evidence="2 3">DSM 16695</strain>
    </source>
</reference>
<comment type="caution">
    <text evidence="2">The sequence shown here is derived from an EMBL/GenBank/DDBJ whole genome shotgun (WGS) entry which is preliminary data.</text>
</comment>
<dbReference type="OrthoDB" id="5458949at2"/>
<accession>A0A7C9MG01</accession>
<sequence length="95" mass="10719">MVTKRFYNIEELSIILGKSIASIHGHLARKQFDAVPPPIKLGRRLAWQVESVDAWIDDKAAQADIKAKNNLGHALPPARRRGRPTKAEQRDRGEK</sequence>
<dbReference type="Proteomes" id="UP000482487">
    <property type="component" value="Unassembled WGS sequence"/>
</dbReference>
<feature type="compositionally biased region" description="Basic and acidic residues" evidence="1">
    <location>
        <begin position="85"/>
        <end position="95"/>
    </location>
</feature>
<keyword evidence="3" id="KW-1185">Reference proteome</keyword>
<gene>
    <name evidence="2" type="ORF">GTA51_00250</name>
</gene>
<feature type="region of interest" description="Disordered" evidence="1">
    <location>
        <begin position="67"/>
        <end position="95"/>
    </location>
</feature>
<evidence type="ECO:0000313" key="3">
    <source>
        <dbReference type="Proteomes" id="UP000482487"/>
    </source>
</evidence>
<dbReference type="RefSeq" id="WP_160957712.1">
    <property type="nucleotide sequence ID" value="NZ_WVUD01000001.1"/>
</dbReference>
<evidence type="ECO:0000313" key="2">
    <source>
        <dbReference type="EMBL" id="MYL81568.1"/>
    </source>
</evidence>
<protein>
    <submittedName>
        <fullName evidence="2">Transcriptional regulator</fullName>
    </submittedName>
</protein>
<evidence type="ECO:0000256" key="1">
    <source>
        <dbReference type="SAM" id="MobiDB-lite"/>
    </source>
</evidence>
<dbReference type="AlphaFoldDB" id="A0A7C9MG01"/>
<proteinExistence type="predicted"/>
<organism evidence="2 3">
    <name type="scientific">Solidesulfovibrio aerotolerans</name>
    <dbReference type="NCBI Taxonomy" id="295255"/>
    <lineage>
        <taxon>Bacteria</taxon>
        <taxon>Pseudomonadati</taxon>
        <taxon>Thermodesulfobacteriota</taxon>
        <taxon>Desulfovibrionia</taxon>
        <taxon>Desulfovibrionales</taxon>
        <taxon>Desulfovibrionaceae</taxon>
        <taxon>Solidesulfovibrio</taxon>
    </lineage>
</organism>